<evidence type="ECO:0000313" key="8">
    <source>
        <dbReference type="Proteomes" id="UP000668214"/>
    </source>
</evidence>
<reference evidence="7" key="1">
    <citation type="submission" date="2020-02" db="EMBL/GenBank/DDBJ databases">
        <title>Relaxed selection underlies rapid genomic changes in the transitions from sociality to social parasitism in ants.</title>
        <authorList>
            <person name="Bi X."/>
        </authorList>
    </citation>
    <scope>NUCLEOTIDE SEQUENCE</scope>
    <source>
        <strain evidence="7">BGI-DK2014c</strain>
        <tissue evidence="7">Whole body</tissue>
    </source>
</reference>
<evidence type="ECO:0000256" key="4">
    <source>
        <dbReference type="ARBA" id="ARBA00022989"/>
    </source>
</evidence>
<evidence type="ECO:0000256" key="2">
    <source>
        <dbReference type="ARBA" id="ARBA00006175"/>
    </source>
</evidence>
<evidence type="ECO:0000313" key="7">
    <source>
        <dbReference type="EMBL" id="KAG5319284.1"/>
    </source>
</evidence>
<evidence type="ECO:0000256" key="1">
    <source>
        <dbReference type="ARBA" id="ARBA00004141"/>
    </source>
</evidence>
<dbReference type="AlphaFoldDB" id="A0A836JNY3"/>
<feature type="non-terminal residue" evidence="7">
    <location>
        <position position="207"/>
    </location>
</feature>
<dbReference type="Proteomes" id="UP000668214">
    <property type="component" value="Unassembled WGS sequence"/>
</dbReference>
<organism evidence="7 8">
    <name type="scientific">Pseudoatta argentina</name>
    <dbReference type="NCBI Taxonomy" id="621737"/>
    <lineage>
        <taxon>Eukaryota</taxon>
        <taxon>Metazoa</taxon>
        <taxon>Ecdysozoa</taxon>
        <taxon>Arthropoda</taxon>
        <taxon>Hexapoda</taxon>
        <taxon>Insecta</taxon>
        <taxon>Pterygota</taxon>
        <taxon>Neoptera</taxon>
        <taxon>Endopterygota</taxon>
        <taxon>Hymenoptera</taxon>
        <taxon>Apocrita</taxon>
        <taxon>Aculeata</taxon>
        <taxon>Formicoidea</taxon>
        <taxon>Formicidae</taxon>
        <taxon>Myrmicinae</taxon>
        <taxon>Pseudoatta</taxon>
    </lineage>
</organism>
<gene>
    <name evidence="7" type="primary">Tip41</name>
    <name evidence="7" type="ORF">G6Z78_0009086</name>
</gene>
<dbReference type="PANTHER" id="PTHR19139">
    <property type="entry name" value="AQUAPORIN TRANSPORTER"/>
    <property type="match status" value="1"/>
</dbReference>
<dbReference type="Gene3D" id="1.20.1080.10">
    <property type="entry name" value="Glycerol uptake facilitator protein"/>
    <property type="match status" value="2"/>
</dbReference>
<accession>A0A836JNY3</accession>
<comment type="subcellular location">
    <subcellularLocation>
        <location evidence="1">Membrane</location>
        <topology evidence="1">Multi-pass membrane protein</topology>
    </subcellularLocation>
</comment>
<feature type="non-terminal residue" evidence="7">
    <location>
        <position position="1"/>
    </location>
</feature>
<dbReference type="GO" id="GO:0005886">
    <property type="term" value="C:plasma membrane"/>
    <property type="evidence" value="ECO:0007669"/>
    <property type="project" value="TreeGrafter"/>
</dbReference>
<dbReference type="Pfam" id="PF00230">
    <property type="entry name" value="MIP"/>
    <property type="match status" value="1"/>
</dbReference>
<proteinExistence type="inferred from homology"/>
<comment type="similarity">
    <text evidence="2">Belongs to the MIP/aquaporin (TC 1.A.8) family.</text>
</comment>
<dbReference type="PANTHER" id="PTHR19139:SF199">
    <property type="entry name" value="MIP17260P"/>
    <property type="match status" value="1"/>
</dbReference>
<feature type="transmembrane region" description="Helical" evidence="6">
    <location>
        <begin position="121"/>
        <end position="137"/>
    </location>
</feature>
<dbReference type="InterPro" id="IPR034294">
    <property type="entry name" value="Aquaporin_transptr"/>
</dbReference>
<dbReference type="GO" id="GO:0015250">
    <property type="term" value="F:water channel activity"/>
    <property type="evidence" value="ECO:0007669"/>
    <property type="project" value="TreeGrafter"/>
</dbReference>
<sequence>MQFQRQRMRCDGSFELSKSELYSSMSSEGVKSYFQRVNVSGIWKLQENTMTMLAAEIIGTAMLLYIGCMGSVGSMGSASPMLQTALAFGLSANFIIMNIYKLVHAENMLDNHFTASKRSRLNFALWSIVICILLLILQRCTCVRCIYTGYLIVGPYIGCGMNPVRSFAPALWNGNWKDHWIYWVGPILGALKKSICLTDTKPVTVLS</sequence>
<protein>
    <submittedName>
        <fullName evidence="7">TIP41 protein</fullName>
    </submittedName>
</protein>
<comment type="caution">
    <text evidence="7">The sequence shown here is derived from an EMBL/GenBank/DDBJ whole genome shotgun (WGS) entry which is preliminary data.</text>
</comment>
<evidence type="ECO:0000256" key="5">
    <source>
        <dbReference type="ARBA" id="ARBA00023136"/>
    </source>
</evidence>
<evidence type="ECO:0000256" key="6">
    <source>
        <dbReference type="SAM" id="Phobius"/>
    </source>
</evidence>
<dbReference type="InterPro" id="IPR000425">
    <property type="entry name" value="MIP"/>
</dbReference>
<feature type="transmembrane region" description="Helical" evidence="6">
    <location>
        <begin position="53"/>
        <end position="75"/>
    </location>
</feature>
<name>A0A836JNY3_9HYME</name>
<evidence type="ECO:0000256" key="3">
    <source>
        <dbReference type="ARBA" id="ARBA00022692"/>
    </source>
</evidence>
<feature type="transmembrane region" description="Helical" evidence="6">
    <location>
        <begin position="81"/>
        <end position="100"/>
    </location>
</feature>
<keyword evidence="8" id="KW-1185">Reference proteome</keyword>
<dbReference type="SUPFAM" id="SSF81338">
    <property type="entry name" value="Aquaporin-like"/>
    <property type="match status" value="1"/>
</dbReference>
<dbReference type="EMBL" id="JAANIA010001745">
    <property type="protein sequence ID" value="KAG5319284.1"/>
    <property type="molecule type" value="Genomic_DNA"/>
</dbReference>
<keyword evidence="5 6" id="KW-0472">Membrane</keyword>
<dbReference type="InterPro" id="IPR023271">
    <property type="entry name" value="Aquaporin-like"/>
</dbReference>
<keyword evidence="3 6" id="KW-0812">Transmembrane</keyword>
<keyword evidence="4 6" id="KW-1133">Transmembrane helix</keyword>